<evidence type="ECO:0000256" key="1">
    <source>
        <dbReference type="SAM" id="Phobius"/>
    </source>
</evidence>
<evidence type="ECO:0000313" key="2">
    <source>
        <dbReference type="EMBL" id="QIL49596.1"/>
    </source>
</evidence>
<sequence length="199" mass="22041">MKGLKVQDLISSGVYATVYFFVVSIATFLLRFTVPIFNTLLIPGLSAVFAGVVYLMVINKIPKFGAITIVGSVMGLFFLIFGYFPLAFLPSIIFPLLADIVQNKTKIKETIKVPLSYIIFSFGLTGPILPLWFMKEAYTTSLLNRGKDMSYVNSVFAPITTISFFVSMGFVIVGSLAGLYLGQKIYQKHFAKKVRKGSK</sequence>
<name>A0A6G8AX77_9ENTE</name>
<evidence type="ECO:0000313" key="3">
    <source>
        <dbReference type="Proteomes" id="UP000501747"/>
    </source>
</evidence>
<dbReference type="Proteomes" id="UP000501747">
    <property type="component" value="Chromosome"/>
</dbReference>
<dbReference type="NCBIfam" id="TIGR02185">
    <property type="entry name" value="Trep_Strep"/>
    <property type="match status" value="1"/>
</dbReference>
<organism evidence="2 3">
    <name type="scientific">Vagococcus hydrophili</name>
    <dbReference type="NCBI Taxonomy" id="2714947"/>
    <lineage>
        <taxon>Bacteria</taxon>
        <taxon>Bacillati</taxon>
        <taxon>Bacillota</taxon>
        <taxon>Bacilli</taxon>
        <taxon>Lactobacillales</taxon>
        <taxon>Enterococcaceae</taxon>
        <taxon>Vagococcus</taxon>
    </lineage>
</organism>
<reference evidence="2 3" key="1">
    <citation type="submission" date="2020-03" db="EMBL/GenBank/DDBJ databases">
        <title>Vagococcus sp. nov., isolated from beetles.</title>
        <authorList>
            <person name="Hyun D.-W."/>
            <person name="Bae J.-W."/>
        </authorList>
    </citation>
    <scope>NUCLEOTIDE SEQUENCE [LARGE SCALE GENOMIC DNA]</scope>
    <source>
        <strain evidence="2 3">HDW17B</strain>
    </source>
</reference>
<dbReference type="KEGG" id="vhy:G7082_14350"/>
<dbReference type="Pfam" id="PF09605">
    <property type="entry name" value="Trep_Strep"/>
    <property type="match status" value="1"/>
</dbReference>
<keyword evidence="1" id="KW-0812">Transmembrane</keyword>
<proteinExistence type="predicted"/>
<feature type="transmembrane region" description="Helical" evidence="1">
    <location>
        <begin position="154"/>
        <end position="182"/>
    </location>
</feature>
<feature type="transmembrane region" description="Helical" evidence="1">
    <location>
        <begin position="115"/>
        <end position="134"/>
    </location>
</feature>
<dbReference type="EMBL" id="CP049887">
    <property type="protein sequence ID" value="QIL49596.1"/>
    <property type="molecule type" value="Genomic_DNA"/>
</dbReference>
<keyword evidence="1" id="KW-0472">Membrane</keyword>
<feature type="transmembrane region" description="Helical" evidence="1">
    <location>
        <begin position="36"/>
        <end position="57"/>
    </location>
</feature>
<protein>
    <submittedName>
        <fullName evidence="2">MptD family putative ECF transporter S component</fullName>
    </submittedName>
</protein>
<accession>A0A6G8AX77</accession>
<dbReference type="RefSeq" id="WP_166035881.1">
    <property type="nucleotide sequence ID" value="NZ_CP049887.1"/>
</dbReference>
<keyword evidence="1" id="KW-1133">Transmembrane helix</keyword>
<dbReference type="AlphaFoldDB" id="A0A6G8AX77"/>
<dbReference type="InterPro" id="IPR011733">
    <property type="entry name" value="CHP02185_IM"/>
</dbReference>
<feature type="transmembrane region" description="Helical" evidence="1">
    <location>
        <begin position="12"/>
        <end position="30"/>
    </location>
</feature>
<gene>
    <name evidence="2" type="ORF">G7082_14350</name>
</gene>
<keyword evidence="3" id="KW-1185">Reference proteome</keyword>